<keyword evidence="1" id="KW-0812">Transmembrane</keyword>
<proteinExistence type="predicted"/>
<accession>A0A109K0C5</accession>
<evidence type="ECO:0000313" key="2">
    <source>
        <dbReference type="EMBL" id="KWV58353.1"/>
    </source>
</evidence>
<name>A0A109K0C5_9BRAD</name>
<dbReference type="Proteomes" id="UP000057737">
    <property type="component" value="Unassembled WGS sequence"/>
</dbReference>
<feature type="transmembrane region" description="Helical" evidence="1">
    <location>
        <begin position="68"/>
        <end position="87"/>
    </location>
</feature>
<sequence length="164" mass="18402">MNALGAGILLFVSGVVQKVMNGMDELAFKDFAQTFLRTATSDPFTVTIGTIPILAVIFYFAMYGFHHWWFTAGIVLWMIGSSITKITNLPVYNWIRDTGSTEPAELQQKRRTLQLGNAWRAWVTLLSVIVMACQFSIQATALAVVSCAVIAAPSVWWARRYFRE</sequence>
<evidence type="ECO:0000256" key="1">
    <source>
        <dbReference type="SAM" id="Phobius"/>
    </source>
</evidence>
<feature type="transmembrane region" description="Helical" evidence="1">
    <location>
        <begin position="125"/>
        <end position="158"/>
    </location>
</feature>
<dbReference type="AlphaFoldDB" id="A0A109K0C5"/>
<organism evidence="2 3">
    <name type="scientific">Bradyrhizobium macuxiense</name>
    <dbReference type="NCBI Taxonomy" id="1755647"/>
    <lineage>
        <taxon>Bacteria</taxon>
        <taxon>Pseudomonadati</taxon>
        <taxon>Pseudomonadota</taxon>
        <taxon>Alphaproteobacteria</taxon>
        <taxon>Hyphomicrobiales</taxon>
        <taxon>Nitrobacteraceae</taxon>
        <taxon>Bradyrhizobium</taxon>
    </lineage>
</organism>
<keyword evidence="1" id="KW-0472">Membrane</keyword>
<feature type="transmembrane region" description="Helical" evidence="1">
    <location>
        <begin position="42"/>
        <end position="61"/>
    </location>
</feature>
<gene>
    <name evidence="2" type="ORF">AS156_34730</name>
</gene>
<reference evidence="2 3" key="1">
    <citation type="submission" date="2015-11" db="EMBL/GenBank/DDBJ databases">
        <title>Draft Genome Sequence of the Strain BR 10303 (Bradyrhizobium sp.) isolated from nodules of Centrolobium paraense.</title>
        <authorList>
            <person name="Zelli J.E."/>
            <person name="Simoes-Araujo J.L."/>
            <person name="Barauna A.C."/>
            <person name="Silva K."/>
        </authorList>
    </citation>
    <scope>NUCLEOTIDE SEQUENCE [LARGE SCALE GENOMIC DNA]</scope>
    <source>
        <strain evidence="2 3">BR 10303</strain>
    </source>
</reference>
<dbReference type="EMBL" id="LNCU01000038">
    <property type="protein sequence ID" value="KWV58353.1"/>
    <property type="molecule type" value="Genomic_DNA"/>
</dbReference>
<evidence type="ECO:0000313" key="3">
    <source>
        <dbReference type="Proteomes" id="UP000057737"/>
    </source>
</evidence>
<evidence type="ECO:0008006" key="4">
    <source>
        <dbReference type="Google" id="ProtNLM"/>
    </source>
</evidence>
<keyword evidence="3" id="KW-1185">Reference proteome</keyword>
<keyword evidence="1" id="KW-1133">Transmembrane helix</keyword>
<protein>
    <recommendedName>
        <fullName evidence="4">Integral membrane protein</fullName>
    </recommendedName>
</protein>
<comment type="caution">
    <text evidence="2">The sequence shown here is derived from an EMBL/GenBank/DDBJ whole genome shotgun (WGS) entry which is preliminary data.</text>
</comment>